<dbReference type="NCBIfam" id="NF011314">
    <property type="entry name" value="PRK14725.1"/>
    <property type="match status" value="1"/>
</dbReference>
<evidence type="ECO:0000256" key="11">
    <source>
        <dbReference type="ARBA" id="ARBA00023317"/>
    </source>
</evidence>
<evidence type="ECO:0000256" key="7">
    <source>
        <dbReference type="ARBA" id="ARBA00022777"/>
    </source>
</evidence>
<keyword evidence="14" id="KW-1185">Reference proteome</keyword>
<keyword evidence="6" id="KW-0547">Nucleotide-binding</keyword>
<evidence type="ECO:0000313" key="14">
    <source>
        <dbReference type="Proteomes" id="UP000585721"/>
    </source>
</evidence>
<evidence type="ECO:0000256" key="6">
    <source>
        <dbReference type="ARBA" id="ARBA00022741"/>
    </source>
</evidence>
<dbReference type="GO" id="GO:0030955">
    <property type="term" value="F:potassium ion binding"/>
    <property type="evidence" value="ECO:0007669"/>
    <property type="project" value="InterPro"/>
</dbReference>
<comment type="similarity">
    <text evidence="2">Belongs to the pyruvate kinase family.</text>
</comment>
<evidence type="ECO:0000256" key="2">
    <source>
        <dbReference type="ARBA" id="ARBA00008663"/>
    </source>
</evidence>
<keyword evidence="11 13" id="KW-0670">Pyruvate</keyword>
<evidence type="ECO:0000259" key="12">
    <source>
        <dbReference type="Pfam" id="PF00224"/>
    </source>
</evidence>
<comment type="caution">
    <text evidence="13">The sequence shown here is derived from an EMBL/GenBank/DDBJ whole genome shotgun (WGS) entry which is preliminary data.</text>
</comment>
<dbReference type="InterPro" id="IPR015793">
    <property type="entry name" value="Pyrv_Knase_brl"/>
</dbReference>
<dbReference type="InterPro" id="IPR001697">
    <property type="entry name" value="Pyr_Knase"/>
</dbReference>
<dbReference type="AlphaFoldDB" id="A0A841GKB9"/>
<dbReference type="EMBL" id="JACHGR010000005">
    <property type="protein sequence ID" value="MBB6055775.1"/>
    <property type="molecule type" value="Genomic_DNA"/>
</dbReference>
<accession>A0A841GKB9</accession>
<dbReference type="GO" id="GO:0000287">
    <property type="term" value="F:magnesium ion binding"/>
    <property type="evidence" value="ECO:0007669"/>
    <property type="project" value="InterPro"/>
</dbReference>
<evidence type="ECO:0000313" key="13">
    <source>
        <dbReference type="EMBL" id="MBB6055775.1"/>
    </source>
</evidence>
<dbReference type="GO" id="GO:0004743">
    <property type="term" value="F:pyruvate kinase activity"/>
    <property type="evidence" value="ECO:0007669"/>
    <property type="project" value="UniProtKB-EC"/>
</dbReference>
<reference evidence="13 14" key="1">
    <citation type="submission" date="2020-08" db="EMBL/GenBank/DDBJ databases">
        <title>Genomic Encyclopedia of Type Strains, Phase IV (KMG-IV): sequencing the most valuable type-strain genomes for metagenomic binning, comparative biology and taxonomic classification.</title>
        <authorList>
            <person name="Goeker M."/>
        </authorList>
    </citation>
    <scope>NUCLEOTIDE SEQUENCE [LARGE SCALE GENOMIC DNA]</scope>
    <source>
        <strain evidence="13 14">DSM 22975</strain>
    </source>
</reference>
<dbReference type="Pfam" id="PF00224">
    <property type="entry name" value="PK"/>
    <property type="match status" value="2"/>
</dbReference>
<evidence type="ECO:0000256" key="9">
    <source>
        <dbReference type="ARBA" id="ARBA00022842"/>
    </source>
</evidence>
<protein>
    <recommendedName>
        <fullName evidence="3">pyruvate kinase</fullName>
        <ecNumber evidence="3">2.7.1.40</ecNumber>
    </recommendedName>
</protein>
<keyword evidence="10" id="KW-0324">Glycolysis</keyword>
<keyword evidence="9" id="KW-0460">Magnesium</keyword>
<dbReference type="InterPro" id="IPR011037">
    <property type="entry name" value="Pyrv_Knase-like_insert_dom_sf"/>
</dbReference>
<feature type="domain" description="Pyruvate kinase barrel" evidence="12">
    <location>
        <begin position="142"/>
        <end position="227"/>
    </location>
</feature>
<keyword evidence="5" id="KW-0479">Metal-binding</keyword>
<sequence length="627" mass="70159">MAPRKNNNDQIWEKENIEQLITELSVLQETVIEAPAVAQEYLKAVHPDFYESAVNLLHYLALRRHDLRPLQCRLSELGLSSLGRAEAHVLASLEKVLYLLHNLNQDAHSPREKHSRLDFSKGQKLLKEHTDALLGQTNSGRDVRIMVTMPSEAADDYTLVHSLLKQGMDCMRINCAHDSAGVWLKMIENLKMAQQALDMRCRIVMDLAGPKLRTGPMEAGPAVVHIRPKRDAYGRVVAPARIWLTVDPAVTPSPSLADATLPVPAKWLQRLHKGDIVSFRDTRESKRHLLIMDVTQNGCWAEITQSAYIVSGTVLQLEKKGSREDRKAAVGFLPHTENTITLFPGDLLLLTRDLKPGRPATRDSVGLILTPAHIGCTLPEVFDDIRSGESIRFDDGKIGGIIEKVEPEQVYVRITHARMQGEKLRSDKGINLPDSQLHLTALTQQDLDDLPFVIKHADVVELSFANSAADVELLQNHMKSLGEQQPAIVLKIETRRGFENLPDMLLTAMRAPKCGVMIARGDLAVECGFERLAEVQEEILWICEAAHIPVIWATQVLETLAKEGMPSRAEITDAAMGHRSECVMLNKGPYVLNAVQVLNDILRRMQTHQSKKQSMLRELHLAHIFPD</sequence>
<keyword evidence="7 13" id="KW-0418">Kinase</keyword>
<comment type="pathway">
    <text evidence="1">Carbohydrate degradation; glycolysis; pyruvate from D-glyceraldehyde 3-phosphate: step 5/5.</text>
</comment>
<dbReference type="EC" id="2.7.1.40" evidence="3"/>
<dbReference type="SUPFAM" id="SSF51621">
    <property type="entry name" value="Phosphoenolpyruvate/pyruvate domain"/>
    <property type="match status" value="1"/>
</dbReference>
<dbReference type="UniPathway" id="UPA00109">
    <property type="reaction ID" value="UER00188"/>
</dbReference>
<evidence type="ECO:0000256" key="8">
    <source>
        <dbReference type="ARBA" id="ARBA00022840"/>
    </source>
</evidence>
<dbReference type="InterPro" id="IPR040442">
    <property type="entry name" value="Pyrv_kinase-like_dom_sf"/>
</dbReference>
<dbReference type="SUPFAM" id="SSF50800">
    <property type="entry name" value="PK beta-barrel domain-like"/>
    <property type="match status" value="1"/>
</dbReference>
<feature type="domain" description="Pyruvate kinase barrel" evidence="12">
    <location>
        <begin position="372"/>
        <end position="586"/>
    </location>
</feature>
<organism evidence="13 14">
    <name type="scientific">Tolumonas osonensis</name>
    <dbReference type="NCBI Taxonomy" id="675874"/>
    <lineage>
        <taxon>Bacteria</taxon>
        <taxon>Pseudomonadati</taxon>
        <taxon>Pseudomonadota</taxon>
        <taxon>Gammaproteobacteria</taxon>
        <taxon>Aeromonadales</taxon>
        <taxon>Aeromonadaceae</taxon>
        <taxon>Tolumonas</taxon>
    </lineage>
</organism>
<dbReference type="RefSeq" id="WP_188026522.1">
    <property type="nucleotide sequence ID" value="NZ_JACHGR010000005.1"/>
</dbReference>
<dbReference type="InterPro" id="IPR015813">
    <property type="entry name" value="Pyrv/PenolPyrv_kinase-like_dom"/>
</dbReference>
<evidence type="ECO:0000256" key="1">
    <source>
        <dbReference type="ARBA" id="ARBA00004997"/>
    </source>
</evidence>
<evidence type="ECO:0000256" key="5">
    <source>
        <dbReference type="ARBA" id="ARBA00022723"/>
    </source>
</evidence>
<keyword evidence="4 13" id="KW-0808">Transferase</keyword>
<dbReference type="PANTHER" id="PTHR11817">
    <property type="entry name" value="PYRUVATE KINASE"/>
    <property type="match status" value="1"/>
</dbReference>
<evidence type="ECO:0000256" key="3">
    <source>
        <dbReference type="ARBA" id="ARBA00012142"/>
    </source>
</evidence>
<proteinExistence type="inferred from homology"/>
<dbReference type="Gene3D" id="3.20.20.60">
    <property type="entry name" value="Phosphoenolpyruvate-binding domains"/>
    <property type="match status" value="2"/>
</dbReference>
<gene>
    <name evidence="13" type="ORF">HNR75_001693</name>
</gene>
<name>A0A841GKB9_9GAMM</name>
<evidence type="ECO:0000256" key="10">
    <source>
        <dbReference type="ARBA" id="ARBA00023152"/>
    </source>
</evidence>
<dbReference type="GO" id="GO:0016301">
    <property type="term" value="F:kinase activity"/>
    <property type="evidence" value="ECO:0007669"/>
    <property type="project" value="UniProtKB-KW"/>
</dbReference>
<keyword evidence="8" id="KW-0067">ATP-binding</keyword>
<dbReference type="Proteomes" id="UP000585721">
    <property type="component" value="Unassembled WGS sequence"/>
</dbReference>
<evidence type="ECO:0000256" key="4">
    <source>
        <dbReference type="ARBA" id="ARBA00022679"/>
    </source>
</evidence>
<dbReference type="GO" id="GO:0005524">
    <property type="term" value="F:ATP binding"/>
    <property type="evidence" value="ECO:0007669"/>
    <property type="project" value="UniProtKB-KW"/>
</dbReference>